<comment type="function">
    <text evidence="6">One of the proteins required for the normal export of preproteins out of the cell cytoplasm. It is a molecular chaperone that binds to a subset of precursor proteins, maintaining them in a translocation-competent state. It also specifically binds to its receptor SecA.</text>
</comment>
<dbReference type="GO" id="GO:0015031">
    <property type="term" value="P:protein transport"/>
    <property type="evidence" value="ECO:0007669"/>
    <property type="project" value="UniProtKB-UniRule"/>
</dbReference>
<dbReference type="Gene3D" id="3.10.420.10">
    <property type="entry name" value="SecB-like"/>
    <property type="match status" value="1"/>
</dbReference>
<comment type="similarity">
    <text evidence="1 6">Belongs to the SecB family.</text>
</comment>
<keyword evidence="2 6" id="KW-0813">Transport</keyword>
<dbReference type="PRINTS" id="PR01594">
    <property type="entry name" value="SECBCHAPRONE"/>
</dbReference>
<dbReference type="Proteomes" id="UP000243106">
    <property type="component" value="Unassembled WGS sequence"/>
</dbReference>
<keyword evidence="5 6" id="KW-0143">Chaperone</keyword>
<dbReference type="InterPro" id="IPR035958">
    <property type="entry name" value="SecB-like_sf"/>
</dbReference>
<dbReference type="PANTHER" id="PTHR36918:SF1">
    <property type="entry name" value="PROTEIN-EXPORT PROTEIN SECB"/>
    <property type="match status" value="1"/>
</dbReference>
<evidence type="ECO:0000256" key="6">
    <source>
        <dbReference type="HAMAP-Rule" id="MF_00821"/>
    </source>
</evidence>
<evidence type="ECO:0000256" key="3">
    <source>
        <dbReference type="ARBA" id="ARBA00022927"/>
    </source>
</evidence>
<sequence>MSDASTNEGTGNGAAQPPAQPKMNVLAQYIRDMSFENVLAQKGATGETQPDIQVQVNLDARKRQTENQYEVLMKLNITNKSKATGDTLFLLELDYAGVFQVENVPDDQLHPFLLIECPRMLFPFARRIVADVTRDGGFPPLNLETIDFIALYRAEIQRRQQAQASQPAEGQA</sequence>
<accession>A0A1I5VER2</accession>
<evidence type="ECO:0000313" key="9">
    <source>
        <dbReference type="Proteomes" id="UP000243106"/>
    </source>
</evidence>
<comment type="subcellular location">
    <subcellularLocation>
        <location evidence="6">Cytoplasm</location>
    </subcellularLocation>
</comment>
<evidence type="ECO:0000313" key="8">
    <source>
        <dbReference type="EMBL" id="SFQ05476.1"/>
    </source>
</evidence>
<comment type="subunit">
    <text evidence="6">Homotetramer, a dimer of dimers. One homotetramer interacts with 1 SecA dimer.</text>
</comment>
<dbReference type="RefSeq" id="WP_093009140.1">
    <property type="nucleotide sequence ID" value="NZ_FOXV01000001.1"/>
</dbReference>
<keyword evidence="6" id="KW-0963">Cytoplasm</keyword>
<dbReference type="HAMAP" id="MF_00821">
    <property type="entry name" value="SecB"/>
    <property type="match status" value="1"/>
</dbReference>
<dbReference type="GO" id="GO:0005737">
    <property type="term" value="C:cytoplasm"/>
    <property type="evidence" value="ECO:0007669"/>
    <property type="project" value="UniProtKB-SubCell"/>
</dbReference>
<reference evidence="9" key="1">
    <citation type="submission" date="2016-10" db="EMBL/GenBank/DDBJ databases">
        <authorList>
            <person name="Varghese N."/>
            <person name="Submissions S."/>
        </authorList>
    </citation>
    <scope>NUCLEOTIDE SEQUENCE [LARGE SCALE GENOMIC DNA]</scope>
    <source>
        <strain evidence="9">JCM 10271</strain>
    </source>
</reference>
<evidence type="ECO:0000256" key="1">
    <source>
        <dbReference type="ARBA" id="ARBA00009990"/>
    </source>
</evidence>
<evidence type="ECO:0000256" key="5">
    <source>
        <dbReference type="ARBA" id="ARBA00023186"/>
    </source>
</evidence>
<keyword evidence="3 6" id="KW-0653">Protein transport</keyword>
<evidence type="ECO:0000256" key="2">
    <source>
        <dbReference type="ARBA" id="ARBA00022448"/>
    </source>
</evidence>
<gene>
    <name evidence="6" type="primary">secB</name>
    <name evidence="8" type="ORF">SAMN05421853_101454</name>
</gene>
<evidence type="ECO:0000256" key="4">
    <source>
        <dbReference type="ARBA" id="ARBA00023010"/>
    </source>
</evidence>
<dbReference type="GO" id="GO:0051082">
    <property type="term" value="F:unfolded protein binding"/>
    <property type="evidence" value="ECO:0007669"/>
    <property type="project" value="InterPro"/>
</dbReference>
<name>A0A1I5VER2_9RHOB</name>
<protein>
    <recommendedName>
        <fullName evidence="6">Protein-export protein SecB</fullName>
    </recommendedName>
</protein>
<dbReference type="PANTHER" id="PTHR36918">
    <property type="match status" value="1"/>
</dbReference>
<dbReference type="Pfam" id="PF02556">
    <property type="entry name" value="SecB"/>
    <property type="match status" value="1"/>
</dbReference>
<dbReference type="NCBIfam" id="NF004392">
    <property type="entry name" value="PRK05751.1-3"/>
    <property type="match status" value="1"/>
</dbReference>
<dbReference type="GO" id="GO:0006457">
    <property type="term" value="P:protein folding"/>
    <property type="evidence" value="ECO:0007669"/>
    <property type="project" value="UniProtKB-UniRule"/>
</dbReference>
<dbReference type="AlphaFoldDB" id="A0A1I5VER2"/>
<evidence type="ECO:0000256" key="7">
    <source>
        <dbReference type="SAM" id="MobiDB-lite"/>
    </source>
</evidence>
<dbReference type="NCBIfam" id="TIGR00809">
    <property type="entry name" value="secB"/>
    <property type="match status" value="1"/>
</dbReference>
<feature type="region of interest" description="Disordered" evidence="7">
    <location>
        <begin position="1"/>
        <end position="21"/>
    </location>
</feature>
<dbReference type="SUPFAM" id="SSF54611">
    <property type="entry name" value="SecB-like"/>
    <property type="match status" value="1"/>
</dbReference>
<dbReference type="GO" id="GO:0051262">
    <property type="term" value="P:protein tetramerization"/>
    <property type="evidence" value="ECO:0007669"/>
    <property type="project" value="InterPro"/>
</dbReference>
<organism evidence="8 9">
    <name type="scientific">Roseivivax halotolerans</name>
    <dbReference type="NCBI Taxonomy" id="93684"/>
    <lineage>
        <taxon>Bacteria</taxon>
        <taxon>Pseudomonadati</taxon>
        <taxon>Pseudomonadota</taxon>
        <taxon>Alphaproteobacteria</taxon>
        <taxon>Rhodobacterales</taxon>
        <taxon>Roseobacteraceae</taxon>
        <taxon>Roseivivax</taxon>
    </lineage>
</organism>
<dbReference type="EMBL" id="FOXV01000001">
    <property type="protein sequence ID" value="SFQ05476.1"/>
    <property type="molecule type" value="Genomic_DNA"/>
</dbReference>
<dbReference type="InterPro" id="IPR003708">
    <property type="entry name" value="SecB"/>
</dbReference>
<keyword evidence="4 6" id="KW-0811">Translocation</keyword>
<keyword evidence="9" id="KW-1185">Reference proteome</keyword>
<proteinExistence type="inferred from homology"/>
<dbReference type="STRING" id="93684.SAMN05421853_101454"/>